<evidence type="ECO:0000313" key="6">
    <source>
        <dbReference type="EMBL" id="CAD51098.1"/>
    </source>
</evidence>
<dbReference type="HOGENOM" id="CLU_311587_0_0_1"/>
<feature type="transmembrane region" description="Helical" evidence="5">
    <location>
        <begin position="45"/>
        <end position="67"/>
    </location>
</feature>
<feature type="transmembrane region" description="Helical" evidence="5">
    <location>
        <begin position="6"/>
        <end position="25"/>
    </location>
</feature>
<dbReference type="KEGG" id="pfa:PF3D7_0827700"/>
<feature type="transmembrane region" description="Helical" evidence="5">
    <location>
        <begin position="877"/>
        <end position="896"/>
    </location>
</feature>
<reference evidence="7" key="1">
    <citation type="journal article" date="2002" name="Nature">
        <title>Genome sequence of the human malaria parasite Plasmodium falciparum.</title>
        <authorList>
            <person name="Gardner M.J."/>
            <person name="Hall N."/>
            <person name="Fung E."/>
            <person name="White O."/>
            <person name="Berriman M."/>
            <person name="Hyman R.W."/>
            <person name="Carlton J.M."/>
            <person name="Pain A."/>
            <person name="Nelson K.E."/>
            <person name="Bowman S."/>
            <person name="Paulsen I.T."/>
            <person name="James K."/>
            <person name="Eisen J.A."/>
            <person name="Rutherford K."/>
            <person name="Salzberg S.L."/>
            <person name="Craig A."/>
            <person name="Kyes S."/>
            <person name="Chan M.S."/>
            <person name="Nene V."/>
            <person name="Shallom S.J."/>
            <person name="Suh B."/>
            <person name="Peterson J."/>
            <person name="Angiuoli S."/>
            <person name="Pertea M."/>
            <person name="Allen J."/>
            <person name="Selengut J."/>
            <person name="Haft D."/>
            <person name="Mather M.W."/>
            <person name="Vaidya A.B."/>
            <person name="Martin D.M."/>
            <person name="Fairlamb A.H."/>
            <person name="Fraunholz M.J."/>
            <person name="Roos D.S."/>
            <person name="Ralph S.A."/>
            <person name="McFadden G.I."/>
            <person name="Cummings L.M."/>
            <person name="Subramanian G.M."/>
            <person name="Mungall C."/>
            <person name="Venter J.C."/>
            <person name="Carucci D.J."/>
            <person name="Hoffman S.L."/>
            <person name="Newbold C."/>
            <person name="Davis R.W."/>
            <person name="Fraser C.M."/>
            <person name="Barrell B."/>
        </authorList>
    </citation>
    <scope>NUCLEOTIDE SEQUENCE [LARGE SCALE GENOMIC DNA]</scope>
    <source>
        <strain evidence="7">Isolate 3D7</strain>
    </source>
</reference>
<dbReference type="GO" id="GO:0015095">
    <property type="term" value="F:magnesium ion transmembrane transporter activity"/>
    <property type="evidence" value="ECO:0007669"/>
    <property type="project" value="InterPro"/>
</dbReference>
<keyword evidence="3 5" id="KW-1133">Transmembrane helix</keyword>
<evidence type="ECO:0000256" key="2">
    <source>
        <dbReference type="ARBA" id="ARBA00022692"/>
    </source>
</evidence>
<name>Q8IBA9_PLAF7</name>
<feature type="transmembrane region" description="Helical" evidence="5">
    <location>
        <begin position="101"/>
        <end position="119"/>
    </location>
</feature>
<evidence type="ECO:0000256" key="3">
    <source>
        <dbReference type="ARBA" id="ARBA00022989"/>
    </source>
</evidence>
<dbReference type="VEuPathDB" id="PlasmoDB:PF3D7_0827700"/>
<accession>Q8IBA9</accession>
<dbReference type="EMBL" id="AL844507">
    <property type="protein sequence ID" value="CAD51098.1"/>
    <property type="molecule type" value="Genomic_DNA"/>
</dbReference>
<dbReference type="GO" id="GO:0015693">
    <property type="term" value="P:magnesium ion transport"/>
    <property type="evidence" value="ECO:0000318"/>
    <property type="project" value="GO_Central"/>
</dbReference>
<gene>
    <name evidence="6" type="ORF">PF3D7_0827700</name>
</gene>
<evidence type="ECO:0000256" key="4">
    <source>
        <dbReference type="ARBA" id="ARBA00023136"/>
    </source>
</evidence>
<dbReference type="InterPro" id="IPR008521">
    <property type="entry name" value="Mg_trans_NIPA"/>
</dbReference>
<dbReference type="Proteomes" id="UP000001450">
    <property type="component" value="Chromosome 8"/>
</dbReference>
<organism evidence="6 7">
    <name type="scientific">Plasmodium falciparum (isolate 3D7)</name>
    <dbReference type="NCBI Taxonomy" id="36329"/>
    <lineage>
        <taxon>Eukaryota</taxon>
        <taxon>Sar</taxon>
        <taxon>Alveolata</taxon>
        <taxon>Apicomplexa</taxon>
        <taxon>Aconoidasida</taxon>
        <taxon>Haemosporida</taxon>
        <taxon>Plasmodiidae</taxon>
        <taxon>Plasmodium</taxon>
        <taxon>Plasmodium (Laverania)</taxon>
    </lineage>
</organism>
<keyword evidence="4 5" id="KW-0472">Membrane</keyword>
<dbReference type="GeneID" id="2655462"/>
<dbReference type="Pfam" id="PF05653">
    <property type="entry name" value="Mg_trans_NIPA"/>
    <property type="match status" value="1"/>
</dbReference>
<dbReference type="RefSeq" id="XP_001349249.1">
    <property type="nucleotide sequence ID" value="XM_001349213.1"/>
</dbReference>
<dbReference type="AlphaFoldDB" id="Q8IBA9"/>
<proteinExistence type="predicted"/>
<keyword evidence="7" id="KW-1185">Reference proteome</keyword>
<sequence length="943" mass="109652">MDTSFIGIIISFIGSFFGALGDKFVHDSYIKEKNINTEIYKKKLIWLLGILLSVVIDPIFTIIALYFTSAALVTPFAGVHILWNLIITNVSLKIKTKLHQYMGSFFLITGIALIITFSEKKVDIHNMKDLINLYKQTTVIIYMITIFTIIIILLIMCIIPLYFQDIANMKYLKKMNFLYSKKLNINRPSSAHIPDISFIPKIKRRTKSMDNIFIRNHILNHHYSLTYSSNDLKCIHSNKQDPNIWSNFLIHDDKNDGTIHHKNNTYKHLRKLFQNDHRKNLQSLVRKNAAPIIYKIEDQISILPRHNNNKNNYYDDDNKSCSSKAEWCILPFNKILIINNQQKDTVPPNLFTNHDTYSKKTKVCKDNISKSKGRKKKKKKIPKCYSNIFINKKKNNKRNMQSMYEQEYSNTPPILMPKNTNLIRKNKIYLTLHKDIHKNSRKKKTKKKRSVDNSPQSYFNKLTREKIIINNNIYDHNIYPSASQKNHIPFLLLSQKNCTFLNNLTNNKNIKDIINKRNKEFFLFNNTNDNINKKDNEIIDIIHEENILIFEKNNFNHLNDSCESIHVQEKAINEVGKKKKKKSINNKINMENLNIDDNNENNDNMVGIEKYSGEEKIYKRYIYYNSSYINNHISCYGKKEAKFPLLAKIPQRHNTLSNLENGFISSTISSNRGIIESVSSNDESIGSYKLNNTHNKNNNNNNNNNNNSSSSSNSCCSNSCCSNSCCSNSRCSNSCCSNSCCNNSCCNNSCCNNSCCNSYKYYNNYYYNYKYVYKICQNNNQIQYLSLITAIYLVPSKYKRINTNTIYYRIFCCTLCGMSGGFVNIFSEQIISVLPNEKFHMFEYFFSYILIFLTLFCLSNQLIFLNVSLSHFTVTSVIPLIMSNIVFFSSLTTIIIQLKESKIKTLNALLFSLGVFLVILGILYMQYNINKILGKYLKKKKSK</sequence>
<evidence type="ECO:0000256" key="1">
    <source>
        <dbReference type="ARBA" id="ARBA00004141"/>
    </source>
</evidence>
<comment type="subcellular location">
    <subcellularLocation>
        <location evidence="1">Membrane</location>
        <topology evidence="1">Multi-pass membrane protein</topology>
    </subcellularLocation>
</comment>
<evidence type="ECO:0000313" key="7">
    <source>
        <dbReference type="Proteomes" id="UP000001450"/>
    </source>
</evidence>
<evidence type="ECO:0000256" key="5">
    <source>
        <dbReference type="SAM" id="Phobius"/>
    </source>
</evidence>
<dbReference type="InParanoid" id="Q8IBA9"/>
<feature type="transmembrane region" description="Helical" evidence="5">
    <location>
        <begin position="908"/>
        <end position="929"/>
    </location>
</feature>
<feature type="transmembrane region" description="Helical" evidence="5">
    <location>
        <begin position="139"/>
        <end position="163"/>
    </location>
</feature>
<dbReference type="GO" id="GO:0016020">
    <property type="term" value="C:membrane"/>
    <property type="evidence" value="ECO:0000318"/>
    <property type="project" value="GO_Central"/>
</dbReference>
<dbReference type="PANTHER" id="PTHR12570">
    <property type="match status" value="1"/>
</dbReference>
<dbReference type="PANTHER" id="PTHR12570:SF65">
    <property type="entry name" value="MAGNESIUM TRANSPORTER NIPA9-RELATED"/>
    <property type="match status" value="1"/>
</dbReference>
<dbReference type="SMR" id="Q8IBA9"/>
<dbReference type="OrthoDB" id="165382at2759"/>
<feature type="transmembrane region" description="Helical" evidence="5">
    <location>
        <begin position="845"/>
        <end position="865"/>
    </location>
</feature>
<dbReference type="PaxDb" id="5833-PF08_0013"/>
<reference evidence="7" key="2">
    <citation type="journal article" date="2002" name="Nature">
        <title>Sequence of Plasmodium falciparum chromosomes 1, 3-9 and 13.</title>
        <authorList>
            <person name="Hall N."/>
            <person name="Pain A."/>
            <person name="Berriman M."/>
            <person name="Churcher C."/>
            <person name="Harris B."/>
            <person name="Harris D."/>
            <person name="Mungall K."/>
            <person name="Bowman S."/>
            <person name="Atkin R."/>
            <person name="Baker S."/>
            <person name="Barron A."/>
            <person name="Brooks K."/>
            <person name="Buckee C.O."/>
            <person name="Burrows C."/>
            <person name="Cherevach I."/>
            <person name="Chillingworth C."/>
            <person name="Chillingworth T."/>
            <person name="Christodoulou Z."/>
            <person name="Clark L."/>
            <person name="Clark R."/>
            <person name="Corto C."/>
            <person name="Cronin A."/>
            <person name="Davies R."/>
            <person name="Davies P."/>
            <person name="Dear P."/>
            <person name="Dearden F."/>
            <person name="Doggett J."/>
            <person name="Feltwell T."/>
            <person name="Goble A."/>
            <person name="Goodhead I."/>
            <person name="Gwilliam R."/>
            <person name="Hamlin N."/>
            <person name="Hance Z."/>
            <person name="Harper D."/>
            <person name="Hauser H."/>
            <person name="Hornsby T."/>
            <person name="Holroyd S."/>
            <person name="Horrocks P."/>
            <person name="Humphray S."/>
            <person name="Jagels K."/>
            <person name="James D."/>
            <person name="Johnson D."/>
            <person name="Kerhornou A."/>
            <person name="Knight A."/>
            <person name="Kontfortov B."/>
            <person name="Keyes S."/>
            <person name="Larke N."/>
            <person name="Lawson D."/>
            <person name="Lennard N."/>
            <person name="Line A."/>
            <person name="Maddison M."/>
            <person name="McLean J."/>
            <person name="Mooney P."/>
            <person name="Moule S."/>
            <person name="Murphy L."/>
            <person name="Oliver K."/>
            <person name="Ormond D."/>
            <person name="Price C."/>
            <person name="Quail M.A."/>
            <person name="Rabbinowitsch E."/>
            <person name="Rajandream M-A."/>
            <person name="Rutter S."/>
            <person name="Rutherford K.M."/>
            <person name="Sanders M."/>
            <person name="Simmonds M."/>
            <person name="Seeger K."/>
            <person name="Sharp S."/>
            <person name="Smith R."/>
            <person name="Squares R."/>
            <person name="Squares S."/>
            <person name="Stevens K."/>
            <person name="Taylor K."/>
            <person name="Tivey A."/>
            <person name="Unwin L."/>
            <person name="Whitehead S."/>
            <person name="Woodward J."/>
            <person name="Sulston J.E."/>
            <person name="Craig A."/>
            <person name="Newbold C."/>
            <person name="Barrell B.G."/>
        </authorList>
    </citation>
    <scope>NUCLEOTIDE SEQUENCE [LARGE SCALE GENOMIC DNA]</scope>
    <source>
        <strain evidence="7">Isolate 3D7</strain>
    </source>
</reference>
<keyword evidence="2 5" id="KW-0812">Transmembrane</keyword>
<dbReference type="OMA" id="YYRICCC"/>
<feature type="transmembrane region" description="Helical" evidence="5">
    <location>
        <begin position="73"/>
        <end position="92"/>
    </location>
</feature>
<feature type="transmembrane region" description="Helical" evidence="5">
    <location>
        <begin position="806"/>
        <end position="825"/>
    </location>
</feature>
<protein>
    <submittedName>
        <fullName evidence="6">Magnesium transporter, putative</fullName>
    </submittedName>
</protein>